<dbReference type="InterPro" id="IPR005055">
    <property type="entry name" value="A10/PebIII"/>
</dbReference>
<dbReference type="SUPFAM" id="SSF100910">
    <property type="entry name" value="Chemosensory protein Csp2"/>
    <property type="match status" value="1"/>
</dbReference>
<feature type="chain" id="PRO_5007070832" evidence="1">
    <location>
        <begin position="19"/>
        <end position="128"/>
    </location>
</feature>
<dbReference type="InterPro" id="IPR036682">
    <property type="entry name" value="OS_D_A10/PebIII_sf"/>
</dbReference>
<sequence>MRVFVVALVASLVYLASARPEGKYTTKYDNIDLDQIIKNDRLMHNYVKCLLDQGNCSPDGAELKKTLPDAIHTDCAKCSEKQKEGSKKIMRHLIDNKPEWWKQLEAKYDKDGTYKKKYQDEKDANLKI</sequence>
<proteinExistence type="evidence at transcript level"/>
<feature type="signal peptide" evidence="1">
    <location>
        <begin position="1"/>
        <end position="18"/>
    </location>
</feature>
<dbReference type="AlphaFoldDB" id="A0A0X8T3E2"/>
<protein>
    <submittedName>
        <fullName evidence="2">Chemosensory protein 6</fullName>
    </submittedName>
</protein>
<dbReference type="PANTHER" id="PTHR11257">
    <property type="entry name" value="CHEMOSENSORY PROTEIN-RELATED"/>
    <property type="match status" value="1"/>
</dbReference>
<gene>
    <name evidence="2" type="primary">csp6</name>
</gene>
<dbReference type="Pfam" id="PF03392">
    <property type="entry name" value="OS-D"/>
    <property type="match status" value="1"/>
</dbReference>
<keyword evidence="1" id="KW-0732">Signal</keyword>
<dbReference type="Gene3D" id="1.10.2080.10">
    <property type="entry name" value="Insect odorant-binding protein A10/Ejaculatory bulb-specific protein 3"/>
    <property type="match status" value="1"/>
</dbReference>
<accession>A0A0X8T3E2</accession>
<reference evidence="2" key="1">
    <citation type="submission" date="2014-01" db="EMBL/GenBank/DDBJ databases">
        <title>Identification of Chemosensory Gene Families in Rhyzopertha dominica (Coleoptera: Bostrichidae).</title>
        <authorList>
            <person name="Wang M."/>
            <person name="Diakite M.M."/>
        </authorList>
    </citation>
    <scope>NUCLEOTIDE SEQUENCE</scope>
</reference>
<name>A0A0X8T3E2_RHYDO</name>
<evidence type="ECO:0000256" key="1">
    <source>
        <dbReference type="SAM" id="SignalP"/>
    </source>
</evidence>
<dbReference type="EMBL" id="KJ186802">
    <property type="protein sequence ID" value="AIX97114.1"/>
    <property type="molecule type" value="mRNA"/>
</dbReference>
<evidence type="ECO:0000313" key="2">
    <source>
        <dbReference type="EMBL" id="AIX97114.1"/>
    </source>
</evidence>
<dbReference type="PANTHER" id="PTHR11257:SF12">
    <property type="entry name" value="EJACULATORY BULB-SPECIFIC PROTEIN 3-RELATED"/>
    <property type="match status" value="1"/>
</dbReference>
<organism evidence="2">
    <name type="scientific">Rhyzopertha dominica</name>
    <name type="common">Lesser grain borer</name>
    <name type="synonym">Synodendron dominica</name>
    <dbReference type="NCBI Taxonomy" id="92692"/>
    <lineage>
        <taxon>Eukaryota</taxon>
        <taxon>Metazoa</taxon>
        <taxon>Ecdysozoa</taxon>
        <taxon>Arthropoda</taxon>
        <taxon>Hexapoda</taxon>
        <taxon>Insecta</taxon>
        <taxon>Pterygota</taxon>
        <taxon>Neoptera</taxon>
        <taxon>Endopterygota</taxon>
        <taxon>Coleoptera</taxon>
        <taxon>Polyphaga</taxon>
        <taxon>Bostrichiformia</taxon>
        <taxon>Bostrichidae</taxon>
        <taxon>Dinoderinae</taxon>
        <taxon>Rhyzopertha</taxon>
    </lineage>
</organism>